<keyword evidence="3 14" id="KW-0645">Protease</keyword>
<dbReference type="AlphaFoldDB" id="A0AAV7DHN7"/>
<comment type="similarity">
    <text evidence="2 14">Belongs to the peptidase M8 family.</text>
</comment>
<comment type="subcellular location">
    <subcellularLocation>
        <location evidence="1">Membrane</location>
        <topology evidence="1">Single-pass type I membrane protein</topology>
    </subcellularLocation>
</comment>
<dbReference type="InterPro" id="IPR001577">
    <property type="entry name" value="Peptidase_M8"/>
</dbReference>
<evidence type="ECO:0000256" key="12">
    <source>
        <dbReference type="PIRSR" id="PIRSR601577-1"/>
    </source>
</evidence>
<dbReference type="Gene3D" id="2.30.34.10">
    <property type="entry name" value="Leishmanolysin domain 4"/>
    <property type="match status" value="1"/>
</dbReference>
<proteinExistence type="inferred from homology"/>
<comment type="cofactor">
    <cofactor evidence="13 14">
        <name>Zn(2+)</name>
        <dbReference type="ChEBI" id="CHEBI:29105"/>
    </cofactor>
    <text evidence="13 14">Binds 1 zinc ion per subunit.</text>
</comment>
<keyword evidence="10 13" id="KW-0482">Metalloprotease</keyword>
<keyword evidence="6" id="KW-0732">Signal</keyword>
<dbReference type="GO" id="GO:0046872">
    <property type="term" value="F:metal ion binding"/>
    <property type="evidence" value="ECO:0007669"/>
    <property type="project" value="UniProtKB-KW"/>
</dbReference>
<evidence type="ECO:0000256" key="3">
    <source>
        <dbReference type="ARBA" id="ARBA00022670"/>
    </source>
</evidence>
<keyword evidence="7 14" id="KW-0378">Hydrolase</keyword>
<keyword evidence="4" id="KW-0812">Transmembrane</keyword>
<evidence type="ECO:0000256" key="13">
    <source>
        <dbReference type="PIRSR" id="PIRSR601577-2"/>
    </source>
</evidence>
<reference evidence="15" key="1">
    <citation type="thesis" date="2020" institute="ProQuest LLC" country="789 East Eisenhower Parkway, Ann Arbor, MI, USA">
        <title>Comparative Genomics and Chromosome Evolution.</title>
        <authorList>
            <person name="Mudd A.B."/>
        </authorList>
    </citation>
    <scope>NUCLEOTIDE SEQUENCE</scope>
    <source>
        <strain evidence="15">237g6f4</strain>
        <tissue evidence="15">Blood</tissue>
    </source>
</reference>
<evidence type="ECO:0000256" key="14">
    <source>
        <dbReference type="RuleBase" id="RU366077"/>
    </source>
</evidence>
<evidence type="ECO:0000313" key="16">
    <source>
        <dbReference type="Proteomes" id="UP000824782"/>
    </source>
</evidence>
<keyword evidence="5 13" id="KW-0479">Metal-binding</keyword>
<dbReference type="GO" id="GO:0007155">
    <property type="term" value="P:cell adhesion"/>
    <property type="evidence" value="ECO:0007669"/>
    <property type="project" value="InterPro"/>
</dbReference>
<dbReference type="EMBL" id="WNYA01000001">
    <property type="protein sequence ID" value="KAG8596226.1"/>
    <property type="molecule type" value="Genomic_DNA"/>
</dbReference>
<sequence length="490" mass="55034">MLKVCSFTCLHDIIQQDTHVVSPPSIPSPATRIFRRSTTGADQLPLRVTPLYLPGESAQLMPSQNRELQAAMNEVTKIISSMLSVNRSEGPLLLNRDMNKYCRSVWGDPLLPNYKRCGFRDISYHGERCLDVVIPDSHLHGFEVWPMNGTKPDHVTPDGAGVPNTDFLLYVRVAQTEKCALHPSVIAYASYCQLDHSGRPIAGVIVFCPKHLREGAYQHQHIVQVCLHEILHALGFSSSLFEHWIDCSFSAHRCSSRSRVTNTDERGQLRIYTPNVMQRMGEHLGEGSVGAPLENQESQTSSHWEARIMQGSILTASLSPPHLTSLDPITLAAFQDMGWYKVNTSIQNHLVWGKGAGVNFGLPSTCQEKSSSFFCTDKGNIGCHHLHLDKGNCSTDAFLDGCHIYKPLSHGGECWLKQENYGSDEIYHPQSRCFFSNITKEMKHEKVKGRCYLHRCIAPNKFQIRVQGSDWTDCPGGRWIKVNDKSFIFL</sequence>
<dbReference type="Gene3D" id="3.10.170.20">
    <property type="match status" value="1"/>
</dbReference>
<dbReference type="SUPFAM" id="SSF55486">
    <property type="entry name" value="Metalloproteases ('zincins'), catalytic domain"/>
    <property type="match status" value="1"/>
</dbReference>
<dbReference type="GO" id="GO:0006508">
    <property type="term" value="P:proteolysis"/>
    <property type="evidence" value="ECO:0007669"/>
    <property type="project" value="UniProtKB-KW"/>
</dbReference>
<dbReference type="Proteomes" id="UP000824782">
    <property type="component" value="Unassembled WGS sequence"/>
</dbReference>
<evidence type="ECO:0000256" key="11">
    <source>
        <dbReference type="ARBA" id="ARBA00023136"/>
    </source>
</evidence>
<evidence type="ECO:0000256" key="10">
    <source>
        <dbReference type="ARBA" id="ARBA00023049"/>
    </source>
</evidence>
<evidence type="ECO:0000256" key="5">
    <source>
        <dbReference type="ARBA" id="ARBA00022723"/>
    </source>
</evidence>
<organism evidence="15 16">
    <name type="scientific">Engystomops pustulosus</name>
    <name type="common">Tungara frog</name>
    <name type="synonym">Physalaemus pustulosus</name>
    <dbReference type="NCBI Taxonomy" id="76066"/>
    <lineage>
        <taxon>Eukaryota</taxon>
        <taxon>Metazoa</taxon>
        <taxon>Chordata</taxon>
        <taxon>Craniata</taxon>
        <taxon>Vertebrata</taxon>
        <taxon>Euteleostomi</taxon>
        <taxon>Amphibia</taxon>
        <taxon>Batrachia</taxon>
        <taxon>Anura</taxon>
        <taxon>Neobatrachia</taxon>
        <taxon>Hyloidea</taxon>
        <taxon>Leptodactylidae</taxon>
        <taxon>Leiuperinae</taxon>
        <taxon>Engystomops</taxon>
    </lineage>
</organism>
<dbReference type="FunFam" id="3.90.132.10:FF:000002">
    <property type="entry name" value="Leishmanolysin like peptidase 2"/>
    <property type="match status" value="1"/>
</dbReference>
<evidence type="ECO:0000256" key="7">
    <source>
        <dbReference type="ARBA" id="ARBA00022801"/>
    </source>
</evidence>
<feature type="binding site" evidence="13">
    <location>
        <position position="228"/>
    </location>
    <ligand>
        <name>Zn(2+)</name>
        <dbReference type="ChEBI" id="CHEBI:29105"/>
        <note>catalytic</note>
    </ligand>
</feature>
<evidence type="ECO:0000256" key="6">
    <source>
        <dbReference type="ARBA" id="ARBA00022729"/>
    </source>
</evidence>
<dbReference type="PANTHER" id="PTHR10942:SF6">
    <property type="entry name" value="CILIATED LEFT-RIGHT ORGANIZER METALLOPEPTIDASE"/>
    <property type="match status" value="1"/>
</dbReference>
<feature type="binding site" evidence="13">
    <location>
        <position position="232"/>
    </location>
    <ligand>
        <name>Zn(2+)</name>
        <dbReference type="ChEBI" id="CHEBI:29105"/>
        <note>catalytic</note>
    </ligand>
</feature>
<gene>
    <name evidence="15" type="ORF">GDO81_001778</name>
</gene>
<dbReference type="PRINTS" id="PR00782">
    <property type="entry name" value="LSHMANOLYSIN"/>
</dbReference>
<feature type="binding site" evidence="13">
    <location>
        <position position="303"/>
    </location>
    <ligand>
        <name>Zn(2+)</name>
        <dbReference type="ChEBI" id="CHEBI:29105"/>
        <note>catalytic</note>
    </ligand>
</feature>
<accession>A0AAV7DHN7</accession>
<feature type="active site" evidence="12">
    <location>
        <position position="229"/>
    </location>
</feature>
<dbReference type="GO" id="GO:0005737">
    <property type="term" value="C:cytoplasm"/>
    <property type="evidence" value="ECO:0007669"/>
    <property type="project" value="TreeGrafter"/>
</dbReference>
<keyword evidence="16" id="KW-1185">Reference proteome</keyword>
<keyword evidence="9" id="KW-1133">Transmembrane helix</keyword>
<dbReference type="Pfam" id="PF01457">
    <property type="entry name" value="Peptidase_M8"/>
    <property type="match status" value="1"/>
</dbReference>
<evidence type="ECO:0000256" key="4">
    <source>
        <dbReference type="ARBA" id="ARBA00022692"/>
    </source>
</evidence>
<evidence type="ECO:0000256" key="2">
    <source>
        <dbReference type="ARBA" id="ARBA00005860"/>
    </source>
</evidence>
<dbReference type="GO" id="GO:0004222">
    <property type="term" value="F:metalloendopeptidase activity"/>
    <property type="evidence" value="ECO:0007669"/>
    <property type="project" value="UniProtKB-UniRule"/>
</dbReference>
<evidence type="ECO:0000256" key="8">
    <source>
        <dbReference type="ARBA" id="ARBA00022833"/>
    </source>
</evidence>
<evidence type="ECO:0000256" key="9">
    <source>
        <dbReference type="ARBA" id="ARBA00022989"/>
    </source>
</evidence>
<dbReference type="EC" id="3.4.24.-" evidence="14"/>
<dbReference type="Gene3D" id="3.90.132.10">
    <property type="entry name" value="Leishmanolysin , domain 2"/>
    <property type="match status" value="1"/>
</dbReference>
<protein>
    <recommendedName>
        <fullName evidence="14">Leishmanolysin-like peptidase</fullName>
        <ecNumber evidence="14">3.4.24.-</ecNumber>
    </recommendedName>
</protein>
<evidence type="ECO:0000256" key="1">
    <source>
        <dbReference type="ARBA" id="ARBA00004479"/>
    </source>
</evidence>
<keyword evidence="8 13" id="KW-0862">Zinc</keyword>
<comment type="caution">
    <text evidence="15">The sequence shown here is derived from an EMBL/GenBank/DDBJ whole genome shotgun (WGS) entry which is preliminary data.</text>
</comment>
<keyword evidence="11" id="KW-0472">Membrane</keyword>
<name>A0AAV7DHN7_ENGPU</name>
<evidence type="ECO:0000313" key="15">
    <source>
        <dbReference type="EMBL" id="KAG8596226.1"/>
    </source>
</evidence>
<dbReference type="PANTHER" id="PTHR10942">
    <property type="entry name" value="LEISHMANOLYSIN-LIKE PEPTIDASE"/>
    <property type="match status" value="1"/>
</dbReference>
<dbReference type="GO" id="GO:0016020">
    <property type="term" value="C:membrane"/>
    <property type="evidence" value="ECO:0007669"/>
    <property type="project" value="UniProtKB-SubCell"/>
</dbReference>